<dbReference type="RefSeq" id="WP_171678437.1">
    <property type="nucleotide sequence ID" value="NZ_BAAAGT010000017.1"/>
</dbReference>
<proteinExistence type="predicted"/>
<reference evidence="2 5" key="2">
    <citation type="submission" date="2020-08" db="EMBL/GenBank/DDBJ databases">
        <title>Sequencing the genomes of 1000 actinobacteria strains.</title>
        <authorList>
            <person name="Klenk H.-P."/>
        </authorList>
    </citation>
    <scope>NUCLEOTIDE SEQUENCE [LARGE SCALE GENOMIC DNA]</scope>
    <source>
        <strain evidence="2 5">DSM 15626</strain>
    </source>
</reference>
<dbReference type="EMBL" id="JACHKF010000001">
    <property type="protein sequence ID" value="MBB6570316.1"/>
    <property type="molecule type" value="Genomic_DNA"/>
</dbReference>
<name>A0A7Y4L696_9ACTN</name>
<dbReference type="EMBL" id="JABJRC010000011">
    <property type="protein sequence ID" value="NOL45180.1"/>
    <property type="molecule type" value="Genomic_DNA"/>
</dbReference>
<feature type="chain" id="PRO_5036406788" description="Neocarzinostatin family protein" evidence="1">
    <location>
        <begin position="27"/>
        <end position="150"/>
    </location>
</feature>
<gene>
    <name evidence="2" type="ORF">HNR71_005953</name>
    <name evidence="3" type="ORF">HPO96_33525</name>
</gene>
<evidence type="ECO:0000313" key="3">
    <source>
        <dbReference type="EMBL" id="NOL45180.1"/>
    </source>
</evidence>
<organism evidence="3 4">
    <name type="scientific">Kribbella sandramycini</name>
    <dbReference type="NCBI Taxonomy" id="60450"/>
    <lineage>
        <taxon>Bacteria</taxon>
        <taxon>Bacillati</taxon>
        <taxon>Actinomycetota</taxon>
        <taxon>Actinomycetes</taxon>
        <taxon>Propionibacteriales</taxon>
        <taxon>Kribbellaceae</taxon>
        <taxon>Kribbella</taxon>
    </lineage>
</organism>
<feature type="signal peptide" evidence="1">
    <location>
        <begin position="1"/>
        <end position="26"/>
    </location>
</feature>
<comment type="caution">
    <text evidence="3">The sequence shown here is derived from an EMBL/GenBank/DDBJ whole genome shotgun (WGS) entry which is preliminary data.</text>
</comment>
<dbReference type="Proteomes" id="UP000553957">
    <property type="component" value="Unassembled WGS sequence"/>
</dbReference>
<evidence type="ECO:0000256" key="1">
    <source>
        <dbReference type="SAM" id="SignalP"/>
    </source>
</evidence>
<keyword evidence="1" id="KW-0732">Signal</keyword>
<sequence length="150" mass="15952">MKKRVAGVATALAGIGALLVAGPAQAADGLELARLYYPAGEVKGGEARATVDFRSRKSVVFRDFKVRDVCPGDDLPVRGRVEWVHADGTRGVGSWKADTNGCGVDGTNFGDIRRTDTKVIVEVMLTVCVYRQSGGNIRCHTSGGRANPYV</sequence>
<evidence type="ECO:0008006" key="6">
    <source>
        <dbReference type="Google" id="ProtNLM"/>
    </source>
</evidence>
<reference evidence="3 4" key="1">
    <citation type="submission" date="2020-05" db="EMBL/GenBank/DDBJ databases">
        <title>Genome sequence of Kribbella sandramycini ATCC 39419.</title>
        <authorList>
            <person name="Maclea K.S."/>
            <person name="Fair J.L."/>
        </authorList>
    </citation>
    <scope>NUCLEOTIDE SEQUENCE [LARGE SCALE GENOMIC DNA]</scope>
    <source>
        <strain evidence="3 4">ATCC 39419</strain>
    </source>
</reference>
<evidence type="ECO:0000313" key="2">
    <source>
        <dbReference type="EMBL" id="MBB6570316.1"/>
    </source>
</evidence>
<keyword evidence="4" id="KW-1185">Reference proteome</keyword>
<evidence type="ECO:0000313" key="5">
    <source>
        <dbReference type="Proteomes" id="UP000553957"/>
    </source>
</evidence>
<dbReference type="AlphaFoldDB" id="A0A7Y4L696"/>
<accession>A0A7Y4L696</accession>
<protein>
    <recommendedName>
        <fullName evidence="6">Neocarzinostatin family protein</fullName>
    </recommendedName>
</protein>
<dbReference type="Proteomes" id="UP000534306">
    <property type="component" value="Unassembled WGS sequence"/>
</dbReference>
<evidence type="ECO:0000313" key="4">
    <source>
        <dbReference type="Proteomes" id="UP000534306"/>
    </source>
</evidence>